<dbReference type="PANTHER" id="PTHR43311">
    <property type="entry name" value="GLUTAMATE--TRNA LIGASE"/>
    <property type="match status" value="1"/>
</dbReference>
<reference evidence="9" key="2">
    <citation type="submission" date="2020-09" db="EMBL/GenBank/DDBJ databases">
        <authorList>
            <person name="Sun Q."/>
            <person name="Zhou Y."/>
        </authorList>
    </citation>
    <scope>NUCLEOTIDE SEQUENCE</scope>
    <source>
        <strain evidence="9">CGMCC 1.12785</strain>
    </source>
</reference>
<keyword evidence="7" id="KW-0648">Protein biosynthesis</keyword>
<sequence length="314" mass="34189">MPTTALTQVRPGHGRYAPSPSGDLHLGNARTALLAWAYARLDGLAFLLRIEDLDRVQPGAAERQCEDLRLLALDWDEPPVRQSQRTAHYEAALGRLREGGMVYECYCSRRDIQDSPRAPHLPPGAYPGTCRDLDEHQRAAGRERLAASGRKPALRLRGEGASTIHDRFHGELTLPVDDVVLRRGDGVIAYNLAVVVDDGLQHVTQVVRADDLLSSAPRQAALARLLGYAVPEYVHVPLVLSEDGRRYAKRDGDLTVRALLAAGCPPEEIVGALAASIGVPGARTADEVLGRLDPAARLEVWWPHTGDSPLTSRV</sequence>
<dbReference type="NCBIfam" id="NF004315">
    <property type="entry name" value="PRK05710.1-4"/>
    <property type="match status" value="1"/>
</dbReference>
<dbReference type="GO" id="GO:0005829">
    <property type="term" value="C:cytosol"/>
    <property type="evidence" value="ECO:0007669"/>
    <property type="project" value="TreeGrafter"/>
</dbReference>
<dbReference type="InterPro" id="IPR049940">
    <property type="entry name" value="GluQ/Sye"/>
</dbReference>
<dbReference type="GO" id="GO:0005524">
    <property type="term" value="F:ATP binding"/>
    <property type="evidence" value="ECO:0007669"/>
    <property type="project" value="UniProtKB-KW"/>
</dbReference>
<dbReference type="InterPro" id="IPR014729">
    <property type="entry name" value="Rossmann-like_a/b/a_fold"/>
</dbReference>
<dbReference type="InterPro" id="IPR020058">
    <property type="entry name" value="Glu/Gln-tRNA-synth_Ib_cat-dom"/>
</dbReference>
<evidence type="ECO:0000256" key="7">
    <source>
        <dbReference type="RuleBase" id="RU363037"/>
    </source>
</evidence>
<feature type="domain" description="Glutamyl/glutaminyl-tRNA synthetase class Ib catalytic" evidence="8">
    <location>
        <begin position="14"/>
        <end position="273"/>
    </location>
</feature>
<accession>A0A8J2TWU5</accession>
<reference evidence="9" key="1">
    <citation type="journal article" date="2014" name="Int. J. Syst. Evol. Microbiol.">
        <title>Complete genome sequence of Corynebacterium casei LMG S-19264T (=DSM 44701T), isolated from a smear-ripened cheese.</title>
        <authorList>
            <consortium name="US DOE Joint Genome Institute (JGI-PGF)"/>
            <person name="Walter F."/>
            <person name="Albersmeier A."/>
            <person name="Kalinowski J."/>
            <person name="Ruckert C."/>
        </authorList>
    </citation>
    <scope>NUCLEOTIDE SEQUENCE</scope>
    <source>
        <strain evidence="9">CGMCC 1.12785</strain>
    </source>
</reference>
<comment type="similarity">
    <text evidence="7">Belongs to the class-I aminoacyl-tRNA synthetase family.</text>
</comment>
<gene>
    <name evidence="9" type="primary">gluQ</name>
    <name evidence="9" type="ORF">GCM10011333_09930</name>
</gene>
<dbReference type="AlphaFoldDB" id="A0A8J2TWU5"/>
<evidence type="ECO:0000256" key="3">
    <source>
        <dbReference type="ARBA" id="ARBA00022741"/>
    </source>
</evidence>
<evidence type="ECO:0000259" key="8">
    <source>
        <dbReference type="Pfam" id="PF00749"/>
    </source>
</evidence>
<keyword evidence="4" id="KW-0862">Zinc</keyword>
<evidence type="ECO:0000256" key="1">
    <source>
        <dbReference type="ARBA" id="ARBA00022598"/>
    </source>
</evidence>
<dbReference type="RefSeq" id="WP_188549819.1">
    <property type="nucleotide sequence ID" value="NZ_BMFY01000003.1"/>
</dbReference>
<evidence type="ECO:0000313" key="9">
    <source>
        <dbReference type="EMBL" id="GGA08969.1"/>
    </source>
</evidence>
<keyword evidence="1 7" id="KW-0436">Ligase</keyword>
<keyword evidence="6 7" id="KW-0030">Aminoacyl-tRNA synthetase</keyword>
<dbReference type="PANTHER" id="PTHR43311:SF1">
    <property type="entry name" value="GLUTAMYL-Q TRNA(ASP) SYNTHETASE"/>
    <property type="match status" value="1"/>
</dbReference>
<name>A0A8J2TWU5_9MICO</name>
<dbReference type="Proteomes" id="UP000616114">
    <property type="component" value="Unassembled WGS sequence"/>
</dbReference>
<dbReference type="GO" id="GO:0006424">
    <property type="term" value="P:glutamyl-tRNA aminoacylation"/>
    <property type="evidence" value="ECO:0007669"/>
    <property type="project" value="TreeGrafter"/>
</dbReference>
<dbReference type="Gene3D" id="3.40.50.620">
    <property type="entry name" value="HUPs"/>
    <property type="match status" value="1"/>
</dbReference>
<evidence type="ECO:0000256" key="2">
    <source>
        <dbReference type="ARBA" id="ARBA00022723"/>
    </source>
</evidence>
<dbReference type="SUPFAM" id="SSF52374">
    <property type="entry name" value="Nucleotidylyl transferase"/>
    <property type="match status" value="1"/>
</dbReference>
<dbReference type="Pfam" id="PF00749">
    <property type="entry name" value="tRNA-synt_1c"/>
    <property type="match status" value="1"/>
</dbReference>
<comment type="caution">
    <text evidence="9">The sequence shown here is derived from an EMBL/GenBank/DDBJ whole genome shotgun (WGS) entry which is preliminary data.</text>
</comment>
<keyword evidence="2" id="KW-0479">Metal-binding</keyword>
<dbReference type="InterPro" id="IPR001412">
    <property type="entry name" value="aa-tRNA-synth_I_CS"/>
</dbReference>
<dbReference type="GO" id="GO:0004818">
    <property type="term" value="F:glutamate-tRNA ligase activity"/>
    <property type="evidence" value="ECO:0007669"/>
    <property type="project" value="TreeGrafter"/>
</dbReference>
<dbReference type="PRINTS" id="PR00987">
    <property type="entry name" value="TRNASYNTHGLU"/>
</dbReference>
<organism evidence="9 10">
    <name type="scientific">Sediminivirga luteola</name>
    <dbReference type="NCBI Taxonomy" id="1774748"/>
    <lineage>
        <taxon>Bacteria</taxon>
        <taxon>Bacillati</taxon>
        <taxon>Actinomycetota</taxon>
        <taxon>Actinomycetes</taxon>
        <taxon>Micrococcales</taxon>
        <taxon>Brevibacteriaceae</taxon>
        <taxon>Sediminivirga</taxon>
    </lineage>
</organism>
<evidence type="ECO:0000256" key="4">
    <source>
        <dbReference type="ARBA" id="ARBA00022833"/>
    </source>
</evidence>
<evidence type="ECO:0000313" key="10">
    <source>
        <dbReference type="Proteomes" id="UP000616114"/>
    </source>
</evidence>
<keyword evidence="3 7" id="KW-0547">Nucleotide-binding</keyword>
<protein>
    <submittedName>
        <fullName evidence="9">Glutamyl-Q tRNA(Asp) synthetase</fullName>
    </submittedName>
</protein>
<proteinExistence type="inferred from homology"/>
<evidence type="ECO:0000256" key="6">
    <source>
        <dbReference type="ARBA" id="ARBA00023146"/>
    </source>
</evidence>
<dbReference type="PROSITE" id="PS00178">
    <property type="entry name" value="AA_TRNA_LIGASE_I"/>
    <property type="match status" value="1"/>
</dbReference>
<dbReference type="InterPro" id="IPR000924">
    <property type="entry name" value="Glu/Gln-tRNA-synth"/>
</dbReference>
<keyword evidence="10" id="KW-1185">Reference proteome</keyword>
<evidence type="ECO:0000256" key="5">
    <source>
        <dbReference type="ARBA" id="ARBA00022840"/>
    </source>
</evidence>
<keyword evidence="5 7" id="KW-0067">ATP-binding</keyword>
<dbReference type="EMBL" id="BMFY01000003">
    <property type="protein sequence ID" value="GGA08969.1"/>
    <property type="molecule type" value="Genomic_DNA"/>
</dbReference>